<keyword evidence="3 4" id="KW-0949">S-adenosyl-L-methionine</keyword>
<evidence type="ECO:0000256" key="1">
    <source>
        <dbReference type="ARBA" id="ARBA00022603"/>
    </source>
</evidence>
<dbReference type="PRINTS" id="PR00105">
    <property type="entry name" value="C5METTRFRASE"/>
</dbReference>
<dbReference type="GO" id="GO:0032259">
    <property type="term" value="P:methylation"/>
    <property type="evidence" value="ECO:0007669"/>
    <property type="project" value="UniProtKB-KW"/>
</dbReference>
<reference evidence="5 6" key="1">
    <citation type="submission" date="2018-04" db="EMBL/GenBank/DDBJ databases">
        <title>The genome of golden apple snail Pomacea canaliculata provides insight into stress tolerance and invasive adaptation.</title>
        <authorList>
            <person name="Liu C."/>
            <person name="Liu B."/>
            <person name="Ren Y."/>
            <person name="Zhang Y."/>
            <person name="Wang H."/>
            <person name="Li S."/>
            <person name="Jiang F."/>
            <person name="Yin L."/>
            <person name="Zhang G."/>
            <person name="Qian W."/>
            <person name="Fan W."/>
        </authorList>
    </citation>
    <scope>NUCLEOTIDE SEQUENCE [LARGE SCALE GENOMIC DNA]</scope>
    <source>
        <strain evidence="5">SZHN2017</strain>
        <tissue evidence="5">Muscle</tissue>
    </source>
</reference>
<dbReference type="AlphaFoldDB" id="A0A2T7PIE6"/>
<dbReference type="OrthoDB" id="414133at2759"/>
<sequence>MIDLKVMVESSMASNMSSVKSKLRILELYSGIGGMHWALKESGVPFEVIKAMDINTTANRIYRHNFPDIDVCTTRIENLSKTQLEGWNIDVILMSPPCQPFTRVGKKQDHEDRRTQSFLHLLGLLRSLSEKPHYLLVENVKGFEVSETRRLLLEVLKDCDYSFQEFLLSPLQFGIPNARLRYYLIAKQGLASFGFPTSAKIMTTVPEEALTWLCYRQNHVAEVKSHSCSNSCHKTLSSIPSCNESAFSKQPEKMCSRQFNSCMKGLVGAAECETEKMHSVDDETERTHSRQINSSIGEVEDLALADAGRNMRHCEEDDPLCCRHGTQLKTFLEYMDEDSFQPFMLSDKELKMFVVMDIVQPSLKKTSCFTKRYGHYVEGAGSLLQMTTDIENTFGIEFSFQKKSL</sequence>
<dbReference type="InterPro" id="IPR050750">
    <property type="entry name" value="C5-MTase"/>
</dbReference>
<evidence type="ECO:0000313" key="5">
    <source>
        <dbReference type="EMBL" id="PVD33192.1"/>
    </source>
</evidence>
<evidence type="ECO:0000256" key="2">
    <source>
        <dbReference type="ARBA" id="ARBA00022679"/>
    </source>
</evidence>
<dbReference type="STRING" id="400727.A0A2T7PIE6"/>
<dbReference type="PANTHER" id="PTHR46098">
    <property type="entry name" value="TRNA (CYTOSINE(38)-C(5))-METHYLTRANSFERASE"/>
    <property type="match status" value="1"/>
</dbReference>
<accession>A0A2T7PIE6</accession>
<dbReference type="Pfam" id="PF00145">
    <property type="entry name" value="DNA_methylase"/>
    <property type="match status" value="1"/>
</dbReference>
<dbReference type="Gene3D" id="3.40.50.150">
    <property type="entry name" value="Vaccinia Virus protein VP39"/>
    <property type="match status" value="1"/>
</dbReference>
<comment type="similarity">
    <text evidence="4">Belongs to the class I-like SAM-binding methyltransferase superfamily. C5-methyltransferase family.</text>
</comment>
<keyword evidence="1 4" id="KW-0489">Methyltransferase</keyword>
<evidence type="ECO:0000313" key="6">
    <source>
        <dbReference type="Proteomes" id="UP000245119"/>
    </source>
</evidence>
<proteinExistence type="inferred from homology"/>
<dbReference type="InterPro" id="IPR001525">
    <property type="entry name" value="C5_MeTfrase"/>
</dbReference>
<evidence type="ECO:0000256" key="4">
    <source>
        <dbReference type="PROSITE-ProRule" id="PRU01016"/>
    </source>
</evidence>
<gene>
    <name evidence="5" type="ORF">C0Q70_04443</name>
</gene>
<dbReference type="GO" id="GO:0005634">
    <property type="term" value="C:nucleus"/>
    <property type="evidence" value="ECO:0007669"/>
    <property type="project" value="TreeGrafter"/>
</dbReference>
<dbReference type="InterPro" id="IPR029063">
    <property type="entry name" value="SAM-dependent_MTases_sf"/>
</dbReference>
<protein>
    <submittedName>
        <fullName evidence="5">Uncharacterized protein</fullName>
    </submittedName>
</protein>
<dbReference type="Proteomes" id="UP000245119">
    <property type="component" value="Linkage Group LG3"/>
</dbReference>
<dbReference type="GO" id="GO:0008168">
    <property type="term" value="F:methyltransferase activity"/>
    <property type="evidence" value="ECO:0007669"/>
    <property type="project" value="UniProtKB-KW"/>
</dbReference>
<organism evidence="5 6">
    <name type="scientific">Pomacea canaliculata</name>
    <name type="common">Golden apple snail</name>
    <dbReference type="NCBI Taxonomy" id="400727"/>
    <lineage>
        <taxon>Eukaryota</taxon>
        <taxon>Metazoa</taxon>
        <taxon>Spiralia</taxon>
        <taxon>Lophotrochozoa</taxon>
        <taxon>Mollusca</taxon>
        <taxon>Gastropoda</taxon>
        <taxon>Caenogastropoda</taxon>
        <taxon>Architaenioglossa</taxon>
        <taxon>Ampullarioidea</taxon>
        <taxon>Ampullariidae</taxon>
        <taxon>Pomacea</taxon>
    </lineage>
</organism>
<keyword evidence="6" id="KW-1185">Reference proteome</keyword>
<name>A0A2T7PIE6_POMCA</name>
<dbReference type="SUPFAM" id="SSF53335">
    <property type="entry name" value="S-adenosyl-L-methionine-dependent methyltransferases"/>
    <property type="match status" value="1"/>
</dbReference>
<dbReference type="Gene3D" id="3.90.120.10">
    <property type="entry name" value="DNA Methylase, subunit A, domain 2"/>
    <property type="match status" value="2"/>
</dbReference>
<evidence type="ECO:0000256" key="3">
    <source>
        <dbReference type="ARBA" id="ARBA00022691"/>
    </source>
</evidence>
<dbReference type="PANTHER" id="PTHR46098:SF1">
    <property type="entry name" value="TRNA (CYTOSINE(38)-C(5))-METHYLTRANSFERASE"/>
    <property type="match status" value="1"/>
</dbReference>
<keyword evidence="2 4" id="KW-0808">Transferase</keyword>
<dbReference type="PROSITE" id="PS51679">
    <property type="entry name" value="SAM_MT_C5"/>
    <property type="match status" value="1"/>
</dbReference>
<feature type="active site" evidence="4">
    <location>
        <position position="98"/>
    </location>
</feature>
<dbReference type="EMBL" id="PZQS01000003">
    <property type="protein sequence ID" value="PVD33192.1"/>
    <property type="molecule type" value="Genomic_DNA"/>
</dbReference>
<comment type="caution">
    <text evidence="5">The sequence shown here is derived from an EMBL/GenBank/DDBJ whole genome shotgun (WGS) entry which is preliminary data.</text>
</comment>